<evidence type="ECO:0000256" key="5">
    <source>
        <dbReference type="ARBA" id="ARBA00022723"/>
    </source>
</evidence>
<dbReference type="PIRSF" id="PIRSF006816">
    <property type="entry name" value="Cyc3_hyd_g"/>
    <property type="match status" value="1"/>
</dbReference>
<keyword evidence="4 11" id="KW-0001">2Fe-2S</keyword>
<feature type="binding site" evidence="11 13">
    <location>
        <position position="218"/>
    </location>
    <ligand>
        <name>[2Fe-2S] cluster</name>
        <dbReference type="ChEBI" id="CHEBI:190135"/>
    </ligand>
</feature>
<evidence type="ECO:0000256" key="12">
    <source>
        <dbReference type="PIRSR" id="PIRSR006816-1"/>
    </source>
</evidence>
<dbReference type="PANTHER" id="PTHR43513">
    <property type="entry name" value="DIHYDROOROTATE DEHYDROGENASE B (NAD(+)), ELECTRON TRANSFER SUBUNIT"/>
    <property type="match status" value="1"/>
</dbReference>
<dbReference type="GO" id="GO:0044205">
    <property type="term" value="P:'de novo' UMP biosynthetic process"/>
    <property type="evidence" value="ECO:0007669"/>
    <property type="project" value="UniProtKB-UniRule"/>
</dbReference>
<keyword evidence="3 11" id="KW-0285">Flavoprotein</keyword>
<keyword evidence="9 11" id="KW-0408">Iron</keyword>
<comment type="pathway">
    <text evidence="11">Pyrimidine metabolism; UMP biosynthesis via de novo pathway; orotate from (S)-dihydroorotate (NAD(+) route): step 1/1.</text>
</comment>
<dbReference type="Pfam" id="PF10418">
    <property type="entry name" value="DHODB_Fe-S_bind"/>
    <property type="match status" value="1"/>
</dbReference>
<dbReference type="InterPro" id="IPR012165">
    <property type="entry name" value="Cyt_c3_hydrogenase_gsu"/>
</dbReference>
<dbReference type="Pfam" id="PF00175">
    <property type="entry name" value="NAD_binding_1"/>
    <property type="match status" value="1"/>
</dbReference>
<dbReference type="GO" id="GO:0016491">
    <property type="term" value="F:oxidoreductase activity"/>
    <property type="evidence" value="ECO:0007669"/>
    <property type="project" value="InterPro"/>
</dbReference>
<dbReference type="GO" id="GO:0046872">
    <property type="term" value="F:metal ion binding"/>
    <property type="evidence" value="ECO:0007669"/>
    <property type="project" value="UniProtKB-KW"/>
</dbReference>
<dbReference type="GO" id="GO:0050660">
    <property type="term" value="F:flavin adenine dinucleotide binding"/>
    <property type="evidence" value="ECO:0007669"/>
    <property type="project" value="InterPro"/>
</dbReference>
<evidence type="ECO:0000256" key="8">
    <source>
        <dbReference type="ARBA" id="ARBA00022982"/>
    </source>
</evidence>
<comment type="cofactor">
    <cofactor evidence="11 12">
        <name>FAD</name>
        <dbReference type="ChEBI" id="CHEBI:57692"/>
    </cofactor>
    <text evidence="11 12">Binds 1 FAD per subunit.</text>
</comment>
<reference evidence="15" key="1">
    <citation type="submission" date="2020-10" db="EMBL/GenBank/DDBJ databases">
        <authorList>
            <person name="Gilroy R."/>
        </authorList>
    </citation>
    <scope>NUCLEOTIDE SEQUENCE</scope>
    <source>
        <strain evidence="15">CHK33-4379</strain>
    </source>
</reference>
<keyword evidence="6 11" id="KW-0274">FAD</keyword>
<dbReference type="SUPFAM" id="SSF52343">
    <property type="entry name" value="Ferredoxin reductase-like, C-terminal NADP-linked domain"/>
    <property type="match status" value="1"/>
</dbReference>
<feature type="binding site" evidence="11 13">
    <location>
        <position position="215"/>
    </location>
    <ligand>
        <name>[2Fe-2S] cluster</name>
        <dbReference type="ChEBI" id="CHEBI:190135"/>
    </ligand>
</feature>
<protein>
    <recommendedName>
        <fullName evidence="11">Dihydroorotate dehydrogenase B (NAD(+)), electron transfer subunit</fullName>
    </recommendedName>
    <alternativeName>
        <fullName evidence="11">Dihydroorotate oxidase B, electron transfer subunit</fullName>
    </alternativeName>
</protein>
<dbReference type="CDD" id="cd06218">
    <property type="entry name" value="DHOD_e_trans"/>
    <property type="match status" value="1"/>
</dbReference>
<dbReference type="InterPro" id="IPR017927">
    <property type="entry name" value="FAD-bd_FR_type"/>
</dbReference>
<dbReference type="InterPro" id="IPR001433">
    <property type="entry name" value="OxRdtase_FAD/NAD-bd"/>
</dbReference>
<dbReference type="HAMAP" id="MF_01211">
    <property type="entry name" value="DHODB_Fe_S_bind"/>
    <property type="match status" value="1"/>
</dbReference>
<dbReference type="InterPro" id="IPR023455">
    <property type="entry name" value="Dihydroorotate_DHASE_ETsu"/>
</dbReference>
<sequence>MKQVIYTVKSNDKIAADVYRMSLAGDTSALSTPGQFINIRLSGFYLRRPISVCDYDSDGMVIIYKVVGGGTEVMSRLAPGAQLDTLSGLGNGFDSSKSGDKPLLVGGGVGVPPMYGLCRRLAAEGKKPTVVLGFNSYGDVFYEQEFKELGADVRVATADGSCGAKGFVTDVIGGLDYSFFYACGPEPMFRAMSRVMKTGGQYSFEERMGCGFGACMGCSCKTLAGNKRICREGPVMNSEEIIWDRK</sequence>
<dbReference type="GO" id="GO:0009055">
    <property type="term" value="F:electron transfer activity"/>
    <property type="evidence" value="ECO:0007669"/>
    <property type="project" value="UniProtKB-UniRule"/>
</dbReference>
<dbReference type="Gene3D" id="2.40.30.10">
    <property type="entry name" value="Translation factors"/>
    <property type="match status" value="1"/>
</dbReference>
<dbReference type="PANTHER" id="PTHR43513:SF3">
    <property type="entry name" value="DIHYDROOROTATE DEHYDROGENASE B (NAD(+)), ELECTRON TRANSFER SUBUNIT-RELATED"/>
    <property type="match status" value="1"/>
</dbReference>
<feature type="domain" description="FAD-binding FR-type" evidence="14">
    <location>
        <begin position="1"/>
        <end position="96"/>
    </location>
</feature>
<keyword evidence="7 11" id="KW-0665">Pyrimidine biosynthesis</keyword>
<dbReference type="Gene3D" id="2.10.240.10">
    <property type="entry name" value="Dihydroorotate dehydrogenase, electron transfer subunit"/>
    <property type="match status" value="1"/>
</dbReference>
<reference evidence="15" key="2">
    <citation type="journal article" date="2021" name="PeerJ">
        <title>Extensive microbial diversity within the chicken gut microbiome revealed by metagenomics and culture.</title>
        <authorList>
            <person name="Gilroy R."/>
            <person name="Ravi A."/>
            <person name="Getino M."/>
            <person name="Pursley I."/>
            <person name="Horton D.L."/>
            <person name="Alikhan N.F."/>
            <person name="Baker D."/>
            <person name="Gharbi K."/>
            <person name="Hall N."/>
            <person name="Watson M."/>
            <person name="Adriaenssens E.M."/>
            <person name="Foster-Nyarko E."/>
            <person name="Jarju S."/>
            <person name="Secka A."/>
            <person name="Antonio M."/>
            <person name="Oren A."/>
            <person name="Chaudhuri R.R."/>
            <person name="La Ragione R."/>
            <person name="Hildebrand F."/>
            <person name="Pallen M.J."/>
        </authorList>
    </citation>
    <scope>NUCLEOTIDE SEQUENCE</scope>
    <source>
        <strain evidence="15">CHK33-4379</strain>
    </source>
</reference>
<dbReference type="EMBL" id="DVLL01000001">
    <property type="protein sequence ID" value="HIT58135.1"/>
    <property type="molecule type" value="Genomic_DNA"/>
</dbReference>
<keyword evidence="2 11" id="KW-0813">Transport</keyword>
<dbReference type="AlphaFoldDB" id="A0A9D1GTG0"/>
<evidence type="ECO:0000256" key="9">
    <source>
        <dbReference type="ARBA" id="ARBA00023004"/>
    </source>
</evidence>
<evidence type="ECO:0000256" key="11">
    <source>
        <dbReference type="HAMAP-Rule" id="MF_01211"/>
    </source>
</evidence>
<dbReference type="GO" id="GO:0051537">
    <property type="term" value="F:2 iron, 2 sulfur cluster binding"/>
    <property type="evidence" value="ECO:0007669"/>
    <property type="project" value="UniProtKB-KW"/>
</dbReference>
<comment type="caution">
    <text evidence="15">The sequence shown here is derived from an EMBL/GenBank/DDBJ whole genome shotgun (WGS) entry which is preliminary data.</text>
</comment>
<comment type="caution">
    <text evidence="11">Lacks conserved residue(s) required for the propagation of feature annotation.</text>
</comment>
<dbReference type="InterPro" id="IPR039261">
    <property type="entry name" value="FNR_nucleotide-bd"/>
</dbReference>
<comment type="similarity">
    <text evidence="1 11">Belongs to the PyrK family.</text>
</comment>
<name>A0A9D1GTG0_9FIRM</name>
<accession>A0A9D1GTG0</accession>
<evidence type="ECO:0000256" key="4">
    <source>
        <dbReference type="ARBA" id="ARBA00022714"/>
    </source>
</evidence>
<dbReference type="InterPro" id="IPR017938">
    <property type="entry name" value="Riboflavin_synthase-like_b-brl"/>
</dbReference>
<evidence type="ECO:0000256" key="10">
    <source>
        <dbReference type="ARBA" id="ARBA00023014"/>
    </source>
</evidence>
<dbReference type="InterPro" id="IPR037117">
    <property type="entry name" value="Dihydroorotate_DH_ele_sf"/>
</dbReference>
<organism evidence="15 16">
    <name type="scientific">Candidatus Faeciplasma pullistercoris</name>
    <dbReference type="NCBI Taxonomy" id="2840800"/>
    <lineage>
        <taxon>Bacteria</taxon>
        <taxon>Bacillati</taxon>
        <taxon>Bacillota</taxon>
        <taxon>Clostridia</taxon>
        <taxon>Eubacteriales</taxon>
        <taxon>Oscillospiraceae</taxon>
        <taxon>Oscillospiraceae incertae sedis</taxon>
        <taxon>Candidatus Faeciplasma</taxon>
    </lineage>
</organism>
<comment type="function">
    <text evidence="11">Responsible for channeling the electrons from the oxidation of dihydroorotate from the FMN redox center in the PyrD type B subunit to the ultimate electron acceptor NAD(+).</text>
</comment>
<dbReference type="Proteomes" id="UP000824136">
    <property type="component" value="Unassembled WGS sequence"/>
</dbReference>
<dbReference type="Gene3D" id="3.40.50.80">
    <property type="entry name" value="Nucleotide-binding domain of ferredoxin-NADP reductase (FNR) module"/>
    <property type="match status" value="1"/>
</dbReference>
<keyword evidence="8 11" id="KW-0249">Electron transport</keyword>
<evidence type="ECO:0000313" key="16">
    <source>
        <dbReference type="Proteomes" id="UP000824136"/>
    </source>
</evidence>
<proteinExistence type="inferred from homology"/>
<evidence type="ECO:0000313" key="15">
    <source>
        <dbReference type="EMBL" id="HIT58135.1"/>
    </source>
</evidence>
<dbReference type="InterPro" id="IPR050353">
    <property type="entry name" value="PyrK_electron_transfer"/>
</dbReference>
<feature type="binding site" evidence="11 12">
    <location>
        <begin position="48"/>
        <end position="51"/>
    </location>
    <ligand>
        <name>FAD</name>
        <dbReference type="ChEBI" id="CHEBI:57692"/>
    </ligand>
</feature>
<dbReference type="PROSITE" id="PS51384">
    <property type="entry name" value="FAD_FR"/>
    <property type="match status" value="1"/>
</dbReference>
<evidence type="ECO:0000256" key="6">
    <source>
        <dbReference type="ARBA" id="ARBA00022827"/>
    </source>
</evidence>
<keyword evidence="10 11" id="KW-0411">Iron-sulfur</keyword>
<evidence type="ECO:0000256" key="1">
    <source>
        <dbReference type="ARBA" id="ARBA00006422"/>
    </source>
</evidence>
<feature type="binding site" evidence="11 13">
    <location>
        <position position="230"/>
    </location>
    <ligand>
        <name>[2Fe-2S] cluster</name>
        <dbReference type="ChEBI" id="CHEBI:190135"/>
    </ligand>
</feature>
<feature type="binding site" evidence="11 13">
    <location>
        <position position="210"/>
    </location>
    <ligand>
        <name>[2Fe-2S] cluster</name>
        <dbReference type="ChEBI" id="CHEBI:190135"/>
    </ligand>
</feature>
<evidence type="ECO:0000256" key="7">
    <source>
        <dbReference type="ARBA" id="ARBA00022975"/>
    </source>
</evidence>
<comment type="subunit">
    <text evidence="11">Heterotetramer of 2 PyrK and 2 PyrD type B subunits.</text>
</comment>
<comment type="cofactor">
    <cofactor evidence="13">
        <name>[2Fe-2S] cluster</name>
        <dbReference type="ChEBI" id="CHEBI:190135"/>
    </cofactor>
    <text evidence="13">Binds 1 [2Fe-2S] cluster per subunit.</text>
</comment>
<dbReference type="SUPFAM" id="SSF63380">
    <property type="entry name" value="Riboflavin synthase domain-like"/>
    <property type="match status" value="1"/>
</dbReference>
<evidence type="ECO:0000256" key="13">
    <source>
        <dbReference type="PIRSR" id="PIRSR006816-2"/>
    </source>
</evidence>
<keyword evidence="5 11" id="KW-0479">Metal-binding</keyword>
<gene>
    <name evidence="11" type="primary">pyrK</name>
    <name evidence="15" type="ORF">IAC39_00190</name>
</gene>
<comment type="cofactor">
    <cofactor evidence="11">
        <name>[2Fe-2S] cluster</name>
        <dbReference type="ChEBI" id="CHEBI:190135"/>
    </cofactor>
    <text evidence="11">Binds 1 [2Fe-2S] cluster per subunit.</text>
</comment>
<evidence type="ECO:0000259" key="14">
    <source>
        <dbReference type="PROSITE" id="PS51384"/>
    </source>
</evidence>
<dbReference type="PRINTS" id="PR00409">
    <property type="entry name" value="PHDIOXRDTASE"/>
</dbReference>
<dbReference type="InterPro" id="IPR019480">
    <property type="entry name" value="Dihydroorotate_DH_Fe-S-bd"/>
</dbReference>
<evidence type="ECO:0000256" key="2">
    <source>
        <dbReference type="ARBA" id="ARBA00022448"/>
    </source>
</evidence>
<evidence type="ECO:0000256" key="3">
    <source>
        <dbReference type="ARBA" id="ARBA00022630"/>
    </source>
</evidence>
<feature type="binding site" evidence="11 12">
    <location>
        <begin position="70"/>
        <end position="71"/>
    </location>
    <ligand>
        <name>FAD</name>
        <dbReference type="ChEBI" id="CHEBI:57692"/>
    </ligand>
</feature>